<reference evidence="1" key="1">
    <citation type="journal article" date="2022" name="bioRxiv">
        <title>Sequencing and chromosome-scale assembly of the giantPleurodeles waltlgenome.</title>
        <authorList>
            <person name="Brown T."/>
            <person name="Elewa A."/>
            <person name="Iarovenko S."/>
            <person name="Subramanian E."/>
            <person name="Araus A.J."/>
            <person name="Petzold A."/>
            <person name="Susuki M."/>
            <person name="Suzuki K.-i.T."/>
            <person name="Hayashi T."/>
            <person name="Toyoda A."/>
            <person name="Oliveira C."/>
            <person name="Osipova E."/>
            <person name="Leigh N.D."/>
            <person name="Simon A."/>
            <person name="Yun M.H."/>
        </authorList>
    </citation>
    <scope>NUCLEOTIDE SEQUENCE</scope>
    <source>
        <strain evidence="1">20211129_DDA</strain>
        <tissue evidence="1">Liver</tissue>
    </source>
</reference>
<sequence>MGGNCAFLPQSSNLETHLFVQTKYSDKLEICLPPKYEQLWKEVVGAYELKWQIAMTRIHDEILQCLGELKNLLSMR</sequence>
<evidence type="ECO:0000313" key="1">
    <source>
        <dbReference type="EMBL" id="KAJ1080862.1"/>
    </source>
</evidence>
<dbReference type="AlphaFoldDB" id="A0AAV7KP95"/>
<gene>
    <name evidence="1" type="ORF">NDU88_001051</name>
</gene>
<dbReference type="Proteomes" id="UP001066276">
    <property type="component" value="Chromosome 12"/>
</dbReference>
<evidence type="ECO:0000313" key="2">
    <source>
        <dbReference type="Proteomes" id="UP001066276"/>
    </source>
</evidence>
<proteinExistence type="predicted"/>
<dbReference type="EMBL" id="JANPWB010000016">
    <property type="protein sequence ID" value="KAJ1080862.1"/>
    <property type="molecule type" value="Genomic_DNA"/>
</dbReference>
<name>A0AAV7KP95_PLEWA</name>
<keyword evidence="2" id="KW-1185">Reference proteome</keyword>
<comment type="caution">
    <text evidence="1">The sequence shown here is derived from an EMBL/GenBank/DDBJ whole genome shotgun (WGS) entry which is preliminary data.</text>
</comment>
<accession>A0AAV7KP95</accession>
<protein>
    <submittedName>
        <fullName evidence="1">Uncharacterized protein</fullName>
    </submittedName>
</protein>
<organism evidence="1 2">
    <name type="scientific">Pleurodeles waltl</name>
    <name type="common">Iberian ribbed newt</name>
    <dbReference type="NCBI Taxonomy" id="8319"/>
    <lineage>
        <taxon>Eukaryota</taxon>
        <taxon>Metazoa</taxon>
        <taxon>Chordata</taxon>
        <taxon>Craniata</taxon>
        <taxon>Vertebrata</taxon>
        <taxon>Euteleostomi</taxon>
        <taxon>Amphibia</taxon>
        <taxon>Batrachia</taxon>
        <taxon>Caudata</taxon>
        <taxon>Salamandroidea</taxon>
        <taxon>Salamandridae</taxon>
        <taxon>Pleurodelinae</taxon>
        <taxon>Pleurodeles</taxon>
    </lineage>
</organism>